<protein>
    <submittedName>
        <fullName evidence="6">Nitroreductase</fullName>
    </submittedName>
</protein>
<dbReference type="OrthoDB" id="9775805at2"/>
<dbReference type="InterPro" id="IPR029479">
    <property type="entry name" value="Nitroreductase"/>
</dbReference>
<reference evidence="6 7" key="1">
    <citation type="submission" date="2017-05" db="EMBL/GenBank/DDBJ databases">
        <title>Vagococcus spp. assemblies.</title>
        <authorList>
            <person name="Gulvik C.A."/>
        </authorList>
    </citation>
    <scope>NUCLEOTIDE SEQUENCE [LARGE SCALE GENOMIC DNA]</scope>
    <source>
        <strain evidence="6 7">CCUG 51432</strain>
    </source>
</reference>
<dbReference type="Proteomes" id="UP000287605">
    <property type="component" value="Unassembled WGS sequence"/>
</dbReference>
<dbReference type="InterPro" id="IPR000415">
    <property type="entry name" value="Nitroreductase-like"/>
</dbReference>
<gene>
    <name evidence="6" type="ORF">CBF29_03220</name>
</gene>
<evidence type="ECO:0000256" key="2">
    <source>
        <dbReference type="ARBA" id="ARBA00022630"/>
    </source>
</evidence>
<comment type="caution">
    <text evidence="6">The sequence shown here is derived from an EMBL/GenBank/DDBJ whole genome shotgun (WGS) entry which is preliminary data.</text>
</comment>
<evidence type="ECO:0000256" key="3">
    <source>
        <dbReference type="ARBA" id="ARBA00022643"/>
    </source>
</evidence>
<accession>A0A430B1W5</accession>
<name>A0A430B1W5_9ENTE</name>
<sequence>MNDIIQSLFDRKSMRVYLEKKIPDEAKALILESAIQAPSAGNQLMYTILDITNKELLKKLSVSCDNQPFIADAAMALIFCADYQKWIDTFSLVEDTPRKPGVGELLLACNDALIAAQNSVVAAESLGIGSCYIGDIMEKFEYHKELLNLPQYVFPVTMLVFGYPIEKQKRRPKPNRFAKKYIVHENTYHRLDENSLRTMFEERAALSPKTSFDFEKWVQAFYRRKFDSDFSKEMTRSVGLYIEEFTKD</sequence>
<evidence type="ECO:0000256" key="1">
    <source>
        <dbReference type="ARBA" id="ARBA00008366"/>
    </source>
</evidence>
<evidence type="ECO:0000313" key="6">
    <source>
        <dbReference type="EMBL" id="RSU14325.1"/>
    </source>
</evidence>
<dbReference type="PANTHER" id="PTHR43425:SF2">
    <property type="entry name" value="OXYGEN-INSENSITIVE NADPH NITROREDUCTASE"/>
    <property type="match status" value="1"/>
</dbReference>
<dbReference type="EMBL" id="NGKA01000003">
    <property type="protein sequence ID" value="RSU14325.1"/>
    <property type="molecule type" value="Genomic_DNA"/>
</dbReference>
<evidence type="ECO:0000259" key="5">
    <source>
        <dbReference type="Pfam" id="PF00881"/>
    </source>
</evidence>
<keyword evidence="3" id="KW-0288">FMN</keyword>
<dbReference type="AlphaFoldDB" id="A0A430B1W5"/>
<dbReference type="Pfam" id="PF00881">
    <property type="entry name" value="Nitroreductase"/>
    <property type="match status" value="1"/>
</dbReference>
<dbReference type="InterPro" id="IPR016446">
    <property type="entry name" value="Flavin_OxRdtase_Frp"/>
</dbReference>
<keyword evidence="7" id="KW-1185">Reference proteome</keyword>
<organism evidence="6 7">
    <name type="scientific">Vagococcus elongatus</name>
    <dbReference type="NCBI Taxonomy" id="180344"/>
    <lineage>
        <taxon>Bacteria</taxon>
        <taxon>Bacillati</taxon>
        <taxon>Bacillota</taxon>
        <taxon>Bacilli</taxon>
        <taxon>Lactobacillales</taxon>
        <taxon>Enterococcaceae</taxon>
        <taxon>Vagococcus</taxon>
    </lineage>
</organism>
<dbReference type="Gene3D" id="3.40.109.10">
    <property type="entry name" value="NADH Oxidase"/>
    <property type="match status" value="1"/>
</dbReference>
<feature type="domain" description="Nitroreductase" evidence="5">
    <location>
        <begin position="10"/>
        <end position="163"/>
    </location>
</feature>
<evidence type="ECO:0000313" key="7">
    <source>
        <dbReference type="Proteomes" id="UP000287605"/>
    </source>
</evidence>
<dbReference type="RefSeq" id="WP_126807263.1">
    <property type="nucleotide sequence ID" value="NZ_NGKA01000003.1"/>
</dbReference>
<dbReference type="GO" id="GO:0016491">
    <property type="term" value="F:oxidoreductase activity"/>
    <property type="evidence" value="ECO:0007669"/>
    <property type="project" value="UniProtKB-KW"/>
</dbReference>
<evidence type="ECO:0000256" key="4">
    <source>
        <dbReference type="ARBA" id="ARBA00023002"/>
    </source>
</evidence>
<keyword evidence="2" id="KW-0285">Flavoprotein</keyword>
<proteinExistence type="inferred from homology"/>
<comment type="similarity">
    <text evidence="1">Belongs to the flavin oxidoreductase frp family.</text>
</comment>
<dbReference type="SUPFAM" id="SSF55469">
    <property type="entry name" value="FMN-dependent nitroreductase-like"/>
    <property type="match status" value="1"/>
</dbReference>
<keyword evidence="4" id="KW-0560">Oxidoreductase</keyword>
<dbReference type="PANTHER" id="PTHR43425">
    <property type="entry name" value="OXYGEN-INSENSITIVE NADPH NITROREDUCTASE"/>
    <property type="match status" value="1"/>
</dbReference>